<reference evidence="1" key="1">
    <citation type="journal article" date="2014" name="Int. J. Syst. Evol. Microbiol.">
        <title>Complete genome sequence of Corynebacterium casei LMG S-19264T (=DSM 44701T), isolated from a smear-ripened cheese.</title>
        <authorList>
            <consortium name="US DOE Joint Genome Institute (JGI-PGF)"/>
            <person name="Walter F."/>
            <person name="Albersmeier A."/>
            <person name="Kalinowski J."/>
            <person name="Ruckert C."/>
        </authorList>
    </citation>
    <scope>NUCLEOTIDE SEQUENCE</scope>
    <source>
        <strain evidence="1">KCTC 42731</strain>
    </source>
</reference>
<comment type="caution">
    <text evidence="1">The sequence shown here is derived from an EMBL/GenBank/DDBJ whole genome shotgun (WGS) entry which is preliminary data.</text>
</comment>
<dbReference type="Proteomes" id="UP000623842">
    <property type="component" value="Unassembled WGS sequence"/>
</dbReference>
<gene>
    <name evidence="1" type="ORF">GCM10017161_05120</name>
</gene>
<reference evidence="1" key="2">
    <citation type="submission" date="2020-09" db="EMBL/GenBank/DDBJ databases">
        <authorList>
            <person name="Sun Q."/>
            <person name="Kim S."/>
        </authorList>
    </citation>
    <scope>NUCLEOTIDE SEQUENCE</scope>
    <source>
        <strain evidence="1">KCTC 42731</strain>
    </source>
</reference>
<keyword evidence="2" id="KW-1185">Reference proteome</keyword>
<dbReference type="InterPro" id="IPR021244">
    <property type="entry name" value="DUF2802"/>
</dbReference>
<dbReference type="EMBL" id="BNCK01000001">
    <property type="protein sequence ID" value="GHF80781.1"/>
    <property type="molecule type" value="Genomic_DNA"/>
</dbReference>
<protein>
    <recommendedName>
        <fullName evidence="3">DUF2802 domain-containing protein</fullName>
    </recommendedName>
</protein>
<dbReference type="AlphaFoldDB" id="A0A919BC79"/>
<name>A0A919BC79_9GAMM</name>
<accession>A0A919BC79</accession>
<evidence type="ECO:0008006" key="3">
    <source>
        <dbReference type="Google" id="ProtNLM"/>
    </source>
</evidence>
<organism evidence="1 2">
    <name type="scientific">Thalassotalea marina</name>
    <dbReference type="NCBI Taxonomy" id="1673741"/>
    <lineage>
        <taxon>Bacteria</taxon>
        <taxon>Pseudomonadati</taxon>
        <taxon>Pseudomonadota</taxon>
        <taxon>Gammaproteobacteria</taxon>
        <taxon>Alteromonadales</taxon>
        <taxon>Colwelliaceae</taxon>
        <taxon>Thalassotalea</taxon>
    </lineage>
</organism>
<dbReference type="Pfam" id="PF10975">
    <property type="entry name" value="DUF2802"/>
    <property type="match status" value="1"/>
</dbReference>
<evidence type="ECO:0000313" key="2">
    <source>
        <dbReference type="Proteomes" id="UP000623842"/>
    </source>
</evidence>
<proteinExistence type="predicted"/>
<evidence type="ECO:0000313" key="1">
    <source>
        <dbReference type="EMBL" id="GHF80781.1"/>
    </source>
</evidence>
<sequence length="111" mass="12853">MLIGELKEQLDGLRSNQEQNLAALNSWQIEQEQVTGQLEHRTKQFNENIKNIKQEMQELHAQQPEDRLYSRAQKMVKLGAGIDELVAECQLPKVEAEMLIAMYQRQSSSKK</sequence>